<evidence type="ECO:0000313" key="4">
    <source>
        <dbReference type="EMBL" id="KAG5413687.1"/>
    </source>
</evidence>
<sequence>MSTLSSTETMSEQCPFDDGVYDCVKKVIIGEDSQGVAYITIQYVRNGDVVQLEHGSERGTQITETEFEVKDPDEYITYIEGTWGEANRYDSDIHMWNQTLSRTVTELQFKTSHGRTSQKFGKPGADSFEFKLEGNNGTKLVGLLGSSGRFLDEIEANFDVISSALKQLEPQGGSDGHSWDDGAYDGLKAYFVVVSSTLKQLEPQGRSDGHSWDDGAYDGLRKVCIGEDGGRVSSVEFVYAKGDQRITHCHGMDSNERKEVFELEYEDGEYIISVEGTIDDDGFVSSLIFNTSMTRSSEEFGKAVANNKFFLKPIGFHKLVGFRGRSCVDRINALGANFAVVVAPPVKKLQAQGTNSGEEWDDGIHDNVRMIIVSYGHESVLSVTFEYANGTETVVGDARGDVDEIGDRKEFKLCDNNEYITSVEGFFGEKLLTSETADEYESIYYKMKRLDFITNITAYSVLENDPSDGYVDVVPFKLEEKYHKIVGFHGKSTELSLQQIGVYVKPIDDA</sequence>
<dbReference type="SUPFAM" id="SSF51101">
    <property type="entry name" value="Mannose-binding lectins"/>
    <property type="match status" value="3"/>
</dbReference>
<dbReference type="PROSITE" id="PS51752">
    <property type="entry name" value="JACALIN_LECTIN"/>
    <property type="match status" value="3"/>
</dbReference>
<feature type="domain" description="Jacalin-type lectin" evidence="3">
    <location>
        <begin position="198"/>
        <end position="340"/>
    </location>
</feature>
<dbReference type="PANTHER" id="PTHR47293">
    <property type="entry name" value="JACALIN-RELATED LECTIN 3"/>
    <property type="match status" value="1"/>
</dbReference>
<keyword evidence="2" id="KW-0430">Lectin</keyword>
<name>A0ABQ7NS47_BRACM</name>
<feature type="domain" description="Jacalin-type lectin" evidence="3">
    <location>
        <begin position="2"/>
        <end position="160"/>
    </location>
</feature>
<comment type="caution">
    <text evidence="4">The sequence shown here is derived from an EMBL/GenBank/DDBJ whole genome shotgun (WGS) entry which is preliminary data.</text>
</comment>
<dbReference type="PANTHER" id="PTHR47293:SF13">
    <property type="entry name" value="JACALIN-RELATED LECTIN 45"/>
    <property type="match status" value="1"/>
</dbReference>
<evidence type="ECO:0000256" key="2">
    <source>
        <dbReference type="ARBA" id="ARBA00022734"/>
    </source>
</evidence>
<evidence type="ECO:0000313" key="5">
    <source>
        <dbReference type="Proteomes" id="UP000823674"/>
    </source>
</evidence>
<dbReference type="CDD" id="cd09612">
    <property type="entry name" value="Jacalin"/>
    <property type="match status" value="1"/>
</dbReference>
<organism evidence="4 5">
    <name type="scientific">Brassica rapa subsp. trilocularis</name>
    <dbReference type="NCBI Taxonomy" id="1813537"/>
    <lineage>
        <taxon>Eukaryota</taxon>
        <taxon>Viridiplantae</taxon>
        <taxon>Streptophyta</taxon>
        <taxon>Embryophyta</taxon>
        <taxon>Tracheophyta</taxon>
        <taxon>Spermatophyta</taxon>
        <taxon>Magnoliopsida</taxon>
        <taxon>eudicotyledons</taxon>
        <taxon>Gunneridae</taxon>
        <taxon>Pentapetalae</taxon>
        <taxon>rosids</taxon>
        <taxon>malvids</taxon>
        <taxon>Brassicales</taxon>
        <taxon>Brassicaceae</taxon>
        <taxon>Brassiceae</taxon>
        <taxon>Brassica</taxon>
    </lineage>
</organism>
<dbReference type="InterPro" id="IPR001229">
    <property type="entry name" value="Jacalin-like_lectin_dom"/>
</dbReference>
<keyword evidence="5" id="KW-1185">Reference proteome</keyword>
<feature type="domain" description="Jacalin-type lectin" evidence="3">
    <location>
        <begin position="346"/>
        <end position="506"/>
    </location>
</feature>
<evidence type="ECO:0000256" key="1">
    <source>
        <dbReference type="ARBA" id="ARBA00006568"/>
    </source>
</evidence>
<dbReference type="EMBL" id="JADBGQ010000001">
    <property type="protein sequence ID" value="KAG5413687.1"/>
    <property type="molecule type" value="Genomic_DNA"/>
</dbReference>
<dbReference type="Proteomes" id="UP000823674">
    <property type="component" value="Chromosome A01"/>
</dbReference>
<evidence type="ECO:0000259" key="3">
    <source>
        <dbReference type="PROSITE" id="PS51752"/>
    </source>
</evidence>
<dbReference type="Pfam" id="PF01419">
    <property type="entry name" value="Jacalin"/>
    <property type="match status" value="3"/>
</dbReference>
<dbReference type="InterPro" id="IPR036404">
    <property type="entry name" value="Jacalin-like_lectin_dom_sf"/>
</dbReference>
<gene>
    <name evidence="4" type="primary">A01p014890.1_BraROA</name>
    <name evidence="4" type="ORF">IGI04_001254</name>
</gene>
<dbReference type="Gene3D" id="2.100.10.30">
    <property type="entry name" value="Jacalin-like lectin domain"/>
    <property type="match status" value="3"/>
</dbReference>
<dbReference type="InterPro" id="IPR033734">
    <property type="entry name" value="Jacalin-like_lectin_dom_plant"/>
</dbReference>
<reference evidence="4 5" key="1">
    <citation type="submission" date="2021-03" db="EMBL/GenBank/DDBJ databases">
        <authorList>
            <person name="King G.J."/>
            <person name="Bancroft I."/>
            <person name="Baten A."/>
            <person name="Bloomfield J."/>
            <person name="Borpatragohain P."/>
            <person name="He Z."/>
            <person name="Irish N."/>
            <person name="Irwin J."/>
            <person name="Liu K."/>
            <person name="Mauleon R.P."/>
            <person name="Moore J."/>
            <person name="Morris R."/>
            <person name="Ostergaard L."/>
            <person name="Wang B."/>
            <person name="Wells R."/>
        </authorList>
    </citation>
    <scope>NUCLEOTIDE SEQUENCE [LARGE SCALE GENOMIC DNA]</scope>
    <source>
        <strain evidence="4">R-o-18</strain>
        <tissue evidence="4">Leaf</tissue>
    </source>
</reference>
<comment type="similarity">
    <text evidence="1">Belongs to the jacalin lectin family.</text>
</comment>
<proteinExistence type="inferred from homology"/>
<accession>A0ABQ7NS47</accession>
<dbReference type="SMART" id="SM00915">
    <property type="entry name" value="Jacalin"/>
    <property type="match status" value="3"/>
</dbReference>
<protein>
    <recommendedName>
        <fullName evidence="3">Jacalin-type lectin domain-containing protein</fullName>
    </recommendedName>
</protein>